<dbReference type="OrthoDB" id="8085537at2"/>
<feature type="domain" description="DUF5615" evidence="1">
    <location>
        <begin position="1"/>
        <end position="85"/>
    </location>
</feature>
<dbReference type="AlphaFoldDB" id="A0A2H3P081"/>
<reference evidence="2 3" key="1">
    <citation type="submission" date="2017-10" db="EMBL/GenBank/DDBJ databases">
        <title>Draft genome of Longimonas halophila.</title>
        <authorList>
            <person name="Goh K.M."/>
            <person name="Shamsir M.S."/>
            <person name="Lim S.W."/>
        </authorList>
    </citation>
    <scope>NUCLEOTIDE SEQUENCE [LARGE SCALE GENOMIC DNA]</scope>
    <source>
        <strain evidence="2 3">KCTC 42399</strain>
    </source>
</reference>
<dbReference type="RefSeq" id="WP_098062202.1">
    <property type="nucleotide sequence ID" value="NZ_PDEP01000007.1"/>
</dbReference>
<evidence type="ECO:0000313" key="3">
    <source>
        <dbReference type="Proteomes" id="UP000221024"/>
    </source>
</evidence>
<sequence>MTVLLDENIPRKLKWRLIERGIEVVTVPEREWAGVKNGELLRRAEDEFDVLLTMDQGIEHQRNIASQALGIVIVVAPNNEYETLLPLVPEMEVALRQVKTGTVVFVVA</sequence>
<dbReference type="Pfam" id="PF18480">
    <property type="entry name" value="DUF5615"/>
    <property type="match status" value="1"/>
</dbReference>
<evidence type="ECO:0000313" key="2">
    <source>
        <dbReference type="EMBL" id="PEN06676.1"/>
    </source>
</evidence>
<dbReference type="InterPro" id="IPR041049">
    <property type="entry name" value="DUF5615"/>
</dbReference>
<protein>
    <recommendedName>
        <fullName evidence="1">DUF5615 domain-containing protein</fullName>
    </recommendedName>
</protein>
<keyword evidence="3" id="KW-1185">Reference proteome</keyword>
<accession>A0A2H3P081</accession>
<comment type="caution">
    <text evidence="2">The sequence shown here is derived from an EMBL/GenBank/DDBJ whole genome shotgun (WGS) entry which is preliminary data.</text>
</comment>
<proteinExistence type="predicted"/>
<gene>
    <name evidence="2" type="ORF">CRI93_08505</name>
</gene>
<dbReference type="Proteomes" id="UP000221024">
    <property type="component" value="Unassembled WGS sequence"/>
</dbReference>
<name>A0A2H3P081_9BACT</name>
<evidence type="ECO:0000259" key="1">
    <source>
        <dbReference type="Pfam" id="PF18480"/>
    </source>
</evidence>
<organism evidence="2 3">
    <name type="scientific">Longimonas halophila</name>
    <dbReference type="NCBI Taxonomy" id="1469170"/>
    <lineage>
        <taxon>Bacteria</taxon>
        <taxon>Pseudomonadati</taxon>
        <taxon>Rhodothermota</taxon>
        <taxon>Rhodothermia</taxon>
        <taxon>Rhodothermales</taxon>
        <taxon>Salisaetaceae</taxon>
        <taxon>Longimonas</taxon>
    </lineage>
</organism>
<dbReference type="EMBL" id="PDEP01000007">
    <property type="protein sequence ID" value="PEN06676.1"/>
    <property type="molecule type" value="Genomic_DNA"/>
</dbReference>